<dbReference type="PANTHER" id="PTHR33825:SF4">
    <property type="entry name" value="OS05G0137600 PROTEIN"/>
    <property type="match status" value="1"/>
</dbReference>
<feature type="transmembrane region" description="Helical" evidence="1">
    <location>
        <begin position="78"/>
        <end position="102"/>
    </location>
</feature>
<gene>
    <name evidence="2" type="ORF">M0R45_021316</name>
</gene>
<sequence>MWGQLVPVAVTMKPASPFHGGRRASSVVSRKLNIPSLKLQPPNIPSSQTKPLLSSSSSVIAPSVQVFRALRIRPSAELGLVSLLFVISMAFAAFFAVAVVSIPTIGALRNLATSMEKLSHVVSQEVPATLFSLKLSGLEVNDLTKQLTSLRKMISTTGWGKNSE</sequence>
<dbReference type="PANTHER" id="PTHR33825">
    <property type="entry name" value="CHITINASE-LIKE PROTEIN"/>
    <property type="match status" value="1"/>
</dbReference>
<keyword evidence="1" id="KW-1133">Transmembrane helix</keyword>
<evidence type="ECO:0000313" key="2">
    <source>
        <dbReference type="EMBL" id="KAK9934164.1"/>
    </source>
</evidence>
<evidence type="ECO:0000313" key="3">
    <source>
        <dbReference type="Proteomes" id="UP001457282"/>
    </source>
</evidence>
<comment type="caution">
    <text evidence="2">The sequence shown here is derived from an EMBL/GenBank/DDBJ whole genome shotgun (WGS) entry which is preliminary data.</text>
</comment>
<keyword evidence="3" id="KW-1185">Reference proteome</keyword>
<organism evidence="2 3">
    <name type="scientific">Rubus argutus</name>
    <name type="common">Southern blackberry</name>
    <dbReference type="NCBI Taxonomy" id="59490"/>
    <lineage>
        <taxon>Eukaryota</taxon>
        <taxon>Viridiplantae</taxon>
        <taxon>Streptophyta</taxon>
        <taxon>Embryophyta</taxon>
        <taxon>Tracheophyta</taxon>
        <taxon>Spermatophyta</taxon>
        <taxon>Magnoliopsida</taxon>
        <taxon>eudicotyledons</taxon>
        <taxon>Gunneridae</taxon>
        <taxon>Pentapetalae</taxon>
        <taxon>rosids</taxon>
        <taxon>fabids</taxon>
        <taxon>Rosales</taxon>
        <taxon>Rosaceae</taxon>
        <taxon>Rosoideae</taxon>
        <taxon>Rosoideae incertae sedis</taxon>
        <taxon>Rubus</taxon>
    </lineage>
</organism>
<protein>
    <submittedName>
        <fullName evidence="2">Uncharacterized protein</fullName>
    </submittedName>
</protein>
<name>A0AAW1XCU3_RUBAR</name>
<dbReference type="Proteomes" id="UP001457282">
    <property type="component" value="Unassembled WGS sequence"/>
</dbReference>
<reference evidence="2 3" key="1">
    <citation type="journal article" date="2023" name="G3 (Bethesda)">
        <title>A chromosome-length genome assembly and annotation of blackberry (Rubus argutus, cv. 'Hillquist').</title>
        <authorList>
            <person name="Bruna T."/>
            <person name="Aryal R."/>
            <person name="Dudchenko O."/>
            <person name="Sargent D.J."/>
            <person name="Mead D."/>
            <person name="Buti M."/>
            <person name="Cavallini A."/>
            <person name="Hytonen T."/>
            <person name="Andres J."/>
            <person name="Pham M."/>
            <person name="Weisz D."/>
            <person name="Mascagni F."/>
            <person name="Usai G."/>
            <person name="Natali L."/>
            <person name="Bassil N."/>
            <person name="Fernandez G.E."/>
            <person name="Lomsadze A."/>
            <person name="Armour M."/>
            <person name="Olukolu B."/>
            <person name="Poorten T."/>
            <person name="Britton C."/>
            <person name="Davik J."/>
            <person name="Ashrafi H."/>
            <person name="Aiden E.L."/>
            <person name="Borodovsky M."/>
            <person name="Worthington M."/>
        </authorList>
    </citation>
    <scope>NUCLEOTIDE SEQUENCE [LARGE SCALE GENOMIC DNA]</scope>
    <source>
        <strain evidence="2">PI 553951</strain>
    </source>
</reference>
<keyword evidence="1" id="KW-0472">Membrane</keyword>
<dbReference type="EMBL" id="JBEDUW010000004">
    <property type="protein sequence ID" value="KAK9934164.1"/>
    <property type="molecule type" value="Genomic_DNA"/>
</dbReference>
<accession>A0AAW1XCU3</accession>
<keyword evidence="1" id="KW-0812">Transmembrane</keyword>
<dbReference type="AlphaFoldDB" id="A0AAW1XCU3"/>
<proteinExistence type="predicted"/>
<evidence type="ECO:0000256" key="1">
    <source>
        <dbReference type="SAM" id="Phobius"/>
    </source>
</evidence>